<feature type="chain" id="PRO_5035191266" description="Pseudouridine synthase RsuA/RluA-like domain-containing protein" evidence="2">
    <location>
        <begin position="17"/>
        <end position="355"/>
    </location>
</feature>
<dbReference type="Proteomes" id="UP000789595">
    <property type="component" value="Unassembled WGS sequence"/>
</dbReference>
<dbReference type="PANTHER" id="PTHR21600:SF87">
    <property type="entry name" value="RNA PSEUDOURIDYLATE SYNTHASE DOMAIN-CONTAINING PROTEIN 1"/>
    <property type="match status" value="1"/>
</dbReference>
<evidence type="ECO:0000259" key="3">
    <source>
        <dbReference type="Pfam" id="PF00849"/>
    </source>
</evidence>
<proteinExistence type="inferred from homology"/>
<feature type="signal peptide" evidence="2">
    <location>
        <begin position="1"/>
        <end position="16"/>
    </location>
</feature>
<dbReference type="PROSITE" id="PS01129">
    <property type="entry name" value="PSI_RLU"/>
    <property type="match status" value="1"/>
</dbReference>
<dbReference type="GO" id="GO:0000455">
    <property type="term" value="P:enzyme-directed rRNA pseudouridine synthesis"/>
    <property type="evidence" value="ECO:0007669"/>
    <property type="project" value="TreeGrafter"/>
</dbReference>
<dbReference type="PANTHER" id="PTHR21600">
    <property type="entry name" value="MITOCHONDRIAL RNA PSEUDOURIDINE SYNTHASE"/>
    <property type="match status" value="1"/>
</dbReference>
<accession>A0A8J2SJ01</accession>
<organism evidence="4 5">
    <name type="scientific">Pelagomonas calceolata</name>
    <dbReference type="NCBI Taxonomy" id="35677"/>
    <lineage>
        <taxon>Eukaryota</taxon>
        <taxon>Sar</taxon>
        <taxon>Stramenopiles</taxon>
        <taxon>Ochrophyta</taxon>
        <taxon>Pelagophyceae</taxon>
        <taxon>Pelagomonadales</taxon>
        <taxon>Pelagomonadaceae</taxon>
        <taxon>Pelagomonas</taxon>
    </lineage>
</organism>
<dbReference type="OrthoDB" id="424794at2759"/>
<dbReference type="GO" id="GO:0003723">
    <property type="term" value="F:RNA binding"/>
    <property type="evidence" value="ECO:0007669"/>
    <property type="project" value="InterPro"/>
</dbReference>
<dbReference type="GO" id="GO:0009982">
    <property type="term" value="F:pseudouridine synthase activity"/>
    <property type="evidence" value="ECO:0007669"/>
    <property type="project" value="InterPro"/>
</dbReference>
<evidence type="ECO:0000256" key="2">
    <source>
        <dbReference type="SAM" id="SignalP"/>
    </source>
</evidence>
<dbReference type="CDD" id="cd02869">
    <property type="entry name" value="PseudoU_synth_RluA_like"/>
    <property type="match status" value="1"/>
</dbReference>
<dbReference type="SUPFAM" id="SSF55174">
    <property type="entry name" value="Alpha-L RNA-binding motif"/>
    <property type="match status" value="1"/>
</dbReference>
<dbReference type="AlphaFoldDB" id="A0A8J2SJ01"/>
<dbReference type="InterPro" id="IPR006145">
    <property type="entry name" value="PsdUridine_synth_RsuA/RluA"/>
</dbReference>
<evidence type="ECO:0000313" key="4">
    <source>
        <dbReference type="EMBL" id="CAH0368491.1"/>
    </source>
</evidence>
<keyword evidence="5" id="KW-1185">Reference proteome</keyword>
<reference evidence="4" key="1">
    <citation type="submission" date="2021-11" db="EMBL/GenBank/DDBJ databases">
        <authorList>
            <consortium name="Genoscope - CEA"/>
            <person name="William W."/>
        </authorList>
    </citation>
    <scope>NUCLEOTIDE SEQUENCE</scope>
</reference>
<name>A0A8J2SJ01_9STRA</name>
<dbReference type="InterPro" id="IPR020103">
    <property type="entry name" value="PsdUridine_synth_cat_dom_sf"/>
</dbReference>
<dbReference type="SUPFAM" id="SSF55120">
    <property type="entry name" value="Pseudouridine synthase"/>
    <property type="match status" value="1"/>
</dbReference>
<dbReference type="InterPro" id="IPR050188">
    <property type="entry name" value="RluA_PseudoU_synthase"/>
</dbReference>
<protein>
    <recommendedName>
        <fullName evidence="3">Pseudouridine synthase RsuA/RluA-like domain-containing protein</fullName>
    </recommendedName>
</protein>
<gene>
    <name evidence="4" type="ORF">PECAL_2P15580</name>
</gene>
<feature type="domain" description="Pseudouridine synthase RsuA/RluA-like" evidence="3">
    <location>
        <begin position="129"/>
        <end position="283"/>
    </location>
</feature>
<keyword evidence="2" id="KW-0732">Signal</keyword>
<comment type="caution">
    <text evidence="4">The sequence shown here is derived from an EMBL/GenBank/DDBJ whole genome shotgun (WGS) entry which is preliminary data.</text>
</comment>
<dbReference type="Pfam" id="PF00849">
    <property type="entry name" value="PseudoU_synth_2"/>
    <property type="match status" value="1"/>
</dbReference>
<evidence type="ECO:0000256" key="1">
    <source>
        <dbReference type="ARBA" id="ARBA00010876"/>
    </source>
</evidence>
<comment type="similarity">
    <text evidence="1">Belongs to the pseudouridine synthase RluA family.</text>
</comment>
<dbReference type="InterPro" id="IPR006224">
    <property type="entry name" value="PsdUridine_synth_RluA-like_CS"/>
</dbReference>
<sequence>MLLALRLGALGALAAALAPPQAPPATPLRRGFEVVATFDTSTLDGATRAPLALQVLDPRRFPTPSKAKRACRRAEVALNGRTARCGDDVNVGDVLELRARTCVESYLQARFRSAKAPFELKVAYEDDYLAVVVKPSGRPTHSEGQGRMNLRSAVPFALRPPARVDDGDRALSRPQPVHRLDKATSGLVLCAKTKNAAVECSRMFAERRVKKRYAAVLLGEPATPRGVIDAPIPVAVNGVSTLRSARTVYTVERVVRSLKMDHLTLVHFAPRTGRTHQLRRHAADVLRCPIVGDALYDGGGAAAMQFRRRGLFLCARYLELDHPCVPGERLRVEIPLPAKFDDLLARESDRFERLA</sequence>
<dbReference type="Gene3D" id="3.30.2350.10">
    <property type="entry name" value="Pseudouridine synthase"/>
    <property type="match status" value="1"/>
</dbReference>
<dbReference type="EMBL" id="CAKKNE010000002">
    <property type="protein sequence ID" value="CAH0368491.1"/>
    <property type="molecule type" value="Genomic_DNA"/>
</dbReference>
<evidence type="ECO:0000313" key="5">
    <source>
        <dbReference type="Proteomes" id="UP000789595"/>
    </source>
</evidence>